<dbReference type="AlphaFoldDB" id="A0A9P7NEH1"/>
<evidence type="ECO:0000313" key="6">
    <source>
        <dbReference type="EMBL" id="KAG6015418.1"/>
    </source>
</evidence>
<keyword evidence="7" id="KW-1185">Reference proteome</keyword>
<dbReference type="InterPro" id="IPR036188">
    <property type="entry name" value="FAD/NAD-bd_sf"/>
</dbReference>
<evidence type="ECO:0000256" key="1">
    <source>
        <dbReference type="ARBA" id="ARBA00010139"/>
    </source>
</evidence>
<keyword evidence="5" id="KW-0472">Membrane</keyword>
<proteinExistence type="inferred from homology"/>
<gene>
    <name evidence="6" type="ORF">E4U43_005351</name>
</gene>
<evidence type="ECO:0000256" key="3">
    <source>
        <dbReference type="ARBA" id="ARBA00022827"/>
    </source>
</evidence>
<dbReference type="OrthoDB" id="74360at2759"/>
<keyword evidence="3" id="KW-0274">FAD</keyword>
<keyword evidence="5" id="KW-0812">Transmembrane</keyword>
<comment type="caution">
    <text evidence="6">The sequence shown here is derived from an EMBL/GenBank/DDBJ whole genome shotgun (WGS) entry which is preliminary data.</text>
</comment>
<name>A0A9P7NEH1_9HYPO</name>
<feature type="transmembrane region" description="Helical" evidence="5">
    <location>
        <begin position="6"/>
        <end position="27"/>
    </location>
</feature>
<dbReference type="Pfam" id="PF00743">
    <property type="entry name" value="FMO-like"/>
    <property type="match status" value="1"/>
</dbReference>
<dbReference type="InterPro" id="IPR020946">
    <property type="entry name" value="Flavin_mOase-like"/>
</dbReference>
<evidence type="ECO:0000256" key="5">
    <source>
        <dbReference type="SAM" id="Phobius"/>
    </source>
</evidence>
<evidence type="ECO:0000313" key="7">
    <source>
        <dbReference type="Proteomes" id="UP000748025"/>
    </source>
</evidence>
<dbReference type="GO" id="GO:0050661">
    <property type="term" value="F:NADP binding"/>
    <property type="evidence" value="ECO:0007669"/>
    <property type="project" value="InterPro"/>
</dbReference>
<dbReference type="PANTHER" id="PTHR42877:SF10">
    <property type="entry name" value="L-ORNITHINE N(5)-OXYGENASE"/>
    <property type="match status" value="1"/>
</dbReference>
<keyword evidence="2" id="KW-0285">Flavoprotein</keyword>
<dbReference type="EMBL" id="SRPW01000351">
    <property type="protein sequence ID" value="KAG6015418.1"/>
    <property type="molecule type" value="Genomic_DNA"/>
</dbReference>
<dbReference type="Gene3D" id="3.50.50.60">
    <property type="entry name" value="FAD/NAD(P)-binding domain"/>
    <property type="match status" value="2"/>
</dbReference>
<dbReference type="SUPFAM" id="SSF51905">
    <property type="entry name" value="FAD/NAD(P)-binding domain"/>
    <property type="match status" value="2"/>
</dbReference>
<evidence type="ECO:0008006" key="8">
    <source>
        <dbReference type="Google" id="ProtNLM"/>
    </source>
</evidence>
<dbReference type="GO" id="GO:0004499">
    <property type="term" value="F:N,N-dimethylaniline monooxygenase activity"/>
    <property type="evidence" value="ECO:0007669"/>
    <property type="project" value="InterPro"/>
</dbReference>
<reference evidence="6" key="1">
    <citation type="journal article" date="2020" name="bioRxiv">
        <title>Whole genome comparisons of ergot fungi reveals the divergence and evolution of species within the genus Claviceps are the result of varying mechanisms driving genome evolution and host range expansion.</title>
        <authorList>
            <person name="Wyka S.A."/>
            <person name="Mondo S.J."/>
            <person name="Liu M."/>
            <person name="Dettman J."/>
            <person name="Nalam V."/>
            <person name="Broders K.D."/>
        </authorList>
    </citation>
    <scope>NUCLEOTIDE SEQUENCE</scope>
    <source>
        <strain evidence="6">CCC 602</strain>
    </source>
</reference>
<dbReference type="InterPro" id="IPR051209">
    <property type="entry name" value="FAD-bind_Monooxygenase_sf"/>
</dbReference>
<evidence type="ECO:0000256" key="4">
    <source>
        <dbReference type="ARBA" id="ARBA00023002"/>
    </source>
</evidence>
<dbReference type="PANTHER" id="PTHR42877">
    <property type="entry name" value="L-ORNITHINE N(5)-MONOOXYGENASE-RELATED"/>
    <property type="match status" value="1"/>
</dbReference>
<dbReference type="Proteomes" id="UP000748025">
    <property type="component" value="Unassembled WGS sequence"/>
</dbReference>
<keyword evidence="4" id="KW-0560">Oxidoreductase</keyword>
<protein>
    <recommendedName>
        <fullName evidence="8">Monooxygenase</fullName>
    </recommendedName>
</protein>
<sequence length="563" mass="64301">MDKTAVTYSQFACIGSGVSAIGLGATLKRWYGIADIRFFERHSDLGGTWFANKYPGCACDVPSILYSFSFALNPKWSQTLAGSDELWDYLKDVARKYDLDGKMSFRSEVIRCEWMAQTDRWRMHVRNLLNHDILVHECQFLFSATGVLVRPQALDVPGADTFKGNLFHSSEWRQDVDVTGKKVVLLGNGCTACQIVPAIVDKTHHLSQFIRSKHWLIPPVSIPYTKFFQVLFTYVPGVLRTARLILFLYAENAMRGFFLTKAGERFRRAREKAAMRYIRKTAPAKFHDLLTPDFPLGCKRRIFDPGYLQAIHAENFSLSDEPIVEIVPEGVRTKSGQVTEADMIVLATGFKTNQFLGGINVVGKSGTTLEQHWSSWRGPEAYHCCALNDFPNFFMILGPNTTTGHTSTIMAAENAINYALRIIKPVLDGEARYAEVRRDAEERYSRDMQAALRRTIWSLSCRSWYTKEDAEGNTWNAMTNPHFQPRYWFESVFPIYRDWMYPPTPHAARLKTLRKTIALLKLILILLSVAAAIITATKYWHIVSQIGPMTRLTIMHLRHKYHL</sequence>
<dbReference type="GO" id="GO:0050660">
    <property type="term" value="F:flavin adenine dinucleotide binding"/>
    <property type="evidence" value="ECO:0007669"/>
    <property type="project" value="InterPro"/>
</dbReference>
<comment type="similarity">
    <text evidence="1">Belongs to the FAD-binding monooxygenase family.</text>
</comment>
<evidence type="ECO:0000256" key="2">
    <source>
        <dbReference type="ARBA" id="ARBA00022630"/>
    </source>
</evidence>
<organism evidence="6 7">
    <name type="scientific">Claviceps pusilla</name>
    <dbReference type="NCBI Taxonomy" id="123648"/>
    <lineage>
        <taxon>Eukaryota</taxon>
        <taxon>Fungi</taxon>
        <taxon>Dikarya</taxon>
        <taxon>Ascomycota</taxon>
        <taxon>Pezizomycotina</taxon>
        <taxon>Sordariomycetes</taxon>
        <taxon>Hypocreomycetidae</taxon>
        <taxon>Hypocreales</taxon>
        <taxon>Clavicipitaceae</taxon>
        <taxon>Claviceps</taxon>
    </lineage>
</organism>
<feature type="transmembrane region" description="Helical" evidence="5">
    <location>
        <begin position="519"/>
        <end position="540"/>
    </location>
</feature>
<accession>A0A9P7NEH1</accession>
<keyword evidence="5" id="KW-1133">Transmembrane helix</keyword>